<proteinExistence type="predicted"/>
<dbReference type="RefSeq" id="WP_157413272.1">
    <property type="nucleotide sequence ID" value="NZ_BAAAMK010000002.1"/>
</dbReference>
<gene>
    <name evidence="2" type="ORF">GCM10009717_13900</name>
</gene>
<organism evidence="2 3">
    <name type="scientific">Agromyces allii</name>
    <dbReference type="NCBI Taxonomy" id="393607"/>
    <lineage>
        <taxon>Bacteria</taxon>
        <taxon>Bacillati</taxon>
        <taxon>Actinomycetota</taxon>
        <taxon>Actinomycetes</taxon>
        <taxon>Micrococcales</taxon>
        <taxon>Microbacteriaceae</taxon>
        <taxon>Agromyces</taxon>
    </lineage>
</organism>
<comment type="caution">
    <text evidence="2">The sequence shown here is derived from an EMBL/GenBank/DDBJ whole genome shotgun (WGS) entry which is preliminary data.</text>
</comment>
<dbReference type="EMBL" id="BAAAMK010000002">
    <property type="protein sequence ID" value="GAA1948807.1"/>
    <property type="molecule type" value="Genomic_DNA"/>
</dbReference>
<sequence length="200" mass="21230">MRSVRSAIATARHPPLPDDGGAHDLALLSEADLERFERMPQSSRGGFLAGRSALRSAVSRLTGTPPSQIRFAASCPDCGEQHGRPTVVGLPGTQVSLAHASGLAVAVAANVRVGIDAESSATSKERVEAIREVTRLRSGDALRHWVRIEAVLKADGRGLRVDPADVRVRGSIANLSDSALRYRLRPVVLKGRVCAVAFEA</sequence>
<dbReference type="InterPro" id="IPR037143">
    <property type="entry name" value="4-PPantetheinyl_Trfase_dom_sf"/>
</dbReference>
<accession>A0ABP5BMG5</accession>
<dbReference type="Proteomes" id="UP001499954">
    <property type="component" value="Unassembled WGS sequence"/>
</dbReference>
<evidence type="ECO:0000313" key="2">
    <source>
        <dbReference type="EMBL" id="GAA1948807.1"/>
    </source>
</evidence>
<evidence type="ECO:0000313" key="3">
    <source>
        <dbReference type="Proteomes" id="UP001499954"/>
    </source>
</evidence>
<dbReference type="SUPFAM" id="SSF56214">
    <property type="entry name" value="4'-phosphopantetheinyl transferase"/>
    <property type="match status" value="2"/>
</dbReference>
<evidence type="ECO:0008006" key="4">
    <source>
        <dbReference type="Google" id="ProtNLM"/>
    </source>
</evidence>
<keyword evidence="3" id="KW-1185">Reference proteome</keyword>
<evidence type="ECO:0000256" key="1">
    <source>
        <dbReference type="SAM" id="MobiDB-lite"/>
    </source>
</evidence>
<dbReference type="Gene3D" id="3.90.470.20">
    <property type="entry name" value="4'-phosphopantetheinyl transferase domain"/>
    <property type="match status" value="1"/>
</dbReference>
<feature type="region of interest" description="Disordered" evidence="1">
    <location>
        <begin position="1"/>
        <end position="22"/>
    </location>
</feature>
<reference evidence="3" key="1">
    <citation type="journal article" date="2019" name="Int. J. Syst. Evol. Microbiol.">
        <title>The Global Catalogue of Microorganisms (GCM) 10K type strain sequencing project: providing services to taxonomists for standard genome sequencing and annotation.</title>
        <authorList>
            <consortium name="The Broad Institute Genomics Platform"/>
            <consortium name="The Broad Institute Genome Sequencing Center for Infectious Disease"/>
            <person name="Wu L."/>
            <person name="Ma J."/>
        </authorList>
    </citation>
    <scope>NUCLEOTIDE SEQUENCE [LARGE SCALE GENOMIC DNA]</scope>
    <source>
        <strain evidence="3">JCM 13584</strain>
    </source>
</reference>
<name>A0ABP5BMG5_9MICO</name>
<protein>
    <recommendedName>
        <fullName evidence="4">4'-phosphopantetheinyl transferase superfamily protein</fullName>
    </recommendedName>
</protein>